<reference evidence="1 2" key="1">
    <citation type="submission" date="2018-12" db="EMBL/GenBank/DDBJ databases">
        <authorList>
            <person name="Yu L."/>
        </authorList>
    </citation>
    <scope>NUCLEOTIDE SEQUENCE [LARGE SCALE GENOMIC DNA]</scope>
    <source>
        <strain evidence="1 2">11S</strain>
    </source>
</reference>
<organism evidence="1 2">
    <name type="scientific">Halomonas nitroreducens</name>
    <dbReference type="NCBI Taxonomy" id="447425"/>
    <lineage>
        <taxon>Bacteria</taxon>
        <taxon>Pseudomonadati</taxon>
        <taxon>Pseudomonadota</taxon>
        <taxon>Gammaproteobacteria</taxon>
        <taxon>Oceanospirillales</taxon>
        <taxon>Halomonadaceae</taxon>
        <taxon>Halomonas</taxon>
    </lineage>
</organism>
<proteinExistence type="predicted"/>
<dbReference type="EMBL" id="RXNS01000003">
    <property type="protein sequence ID" value="RTR05953.1"/>
    <property type="molecule type" value="Genomic_DNA"/>
</dbReference>
<dbReference type="SUPFAM" id="SSF159501">
    <property type="entry name" value="EreA/ChaN-like"/>
    <property type="match status" value="1"/>
</dbReference>
<dbReference type="Gene3D" id="1.20.1440.30">
    <property type="entry name" value="Biosynthetic Protein domain"/>
    <property type="match status" value="1"/>
</dbReference>
<name>A0A3S0JBY1_9GAMM</name>
<evidence type="ECO:0000313" key="2">
    <source>
        <dbReference type="Proteomes" id="UP000267400"/>
    </source>
</evidence>
<dbReference type="InterPro" id="IPR052036">
    <property type="entry name" value="Hydrolase/PRTase-associated"/>
</dbReference>
<dbReference type="Gene3D" id="3.30.1870.10">
    <property type="entry name" value="EreA-like, domain 2"/>
    <property type="match status" value="1"/>
</dbReference>
<dbReference type="PANTHER" id="PTHR31299">
    <property type="entry name" value="ESTERASE, PUTATIVE (AFU_ORTHOLOGUE AFUA_1G05850)-RELATED"/>
    <property type="match status" value="1"/>
</dbReference>
<dbReference type="Proteomes" id="UP000267400">
    <property type="component" value="Unassembled WGS sequence"/>
</dbReference>
<dbReference type="InterPro" id="IPR014622">
    <property type="entry name" value="UCP036794_erythomycin"/>
</dbReference>
<dbReference type="Gene3D" id="3.40.1660.10">
    <property type="entry name" value="EreA-like (biosynthetic domain)"/>
    <property type="match status" value="1"/>
</dbReference>
<dbReference type="GO" id="GO:0046677">
    <property type="term" value="P:response to antibiotic"/>
    <property type="evidence" value="ECO:0007669"/>
    <property type="project" value="InterPro"/>
</dbReference>
<dbReference type="PIRSF" id="PIRSF036794">
    <property type="entry name" value="UCP_erythr_ester"/>
    <property type="match status" value="1"/>
</dbReference>
<dbReference type="RefSeq" id="WP_126481344.1">
    <property type="nucleotide sequence ID" value="NZ_RXNS01000003.1"/>
</dbReference>
<sequence length="443" mass="50456">METPLACVRRLAKRLDERPSDYDALLEAVGSRPFVLLGEASHGTDEFYRMRGEITRRLIEERDFEAVLVEADWPDAMRLNRYVQGDRRDSLRQAFDDFQRFPQWMWRNEQVRDFIAWLAGHHAASAPGCDRPPVGFYGLDLYSLHRSAEAVIAYLAGVDPGQAAIARRGYACLDHRGDPFHYGRNVAFGLSPSCEEASIRLLLDLLHKAPDYLRGDGRQAADEQFFAEQNARVVVHAEEYYRAMFGSRVDTWNLRDAHMTETLAALHAHLRRQGGQGKIVVWAHNSHLGDARATEMHWAGGQHNVGQLARQRFGADRVLLVGFTTHTGHVAAAHEWDGPVEHRWVRPSRRDSVEGLFHQSGRDRFYLPLGLPEVAPLEERRLQRAIGVIYRPDAERASHYFHACLARQFDAVFHLDETSAVEPFETGGAWDREEVPETYPFGL</sequence>
<comment type="caution">
    <text evidence="1">The sequence shown here is derived from an EMBL/GenBank/DDBJ whole genome shotgun (WGS) entry which is preliminary data.</text>
</comment>
<dbReference type="CDD" id="cd14728">
    <property type="entry name" value="Ere-like"/>
    <property type="match status" value="1"/>
</dbReference>
<gene>
    <name evidence="1" type="ORF">EKG36_04170</name>
</gene>
<dbReference type="InterPro" id="IPR007815">
    <property type="entry name" value="Emycin_Estase"/>
</dbReference>
<dbReference type="AlphaFoldDB" id="A0A3S0JBY1"/>
<protein>
    <submittedName>
        <fullName evidence="1">Erythromycin esterase family protein</fullName>
    </submittedName>
</protein>
<keyword evidence="2" id="KW-1185">Reference proteome</keyword>
<dbReference type="Pfam" id="PF05139">
    <property type="entry name" value="Erythro_esteras"/>
    <property type="match status" value="1"/>
</dbReference>
<dbReference type="OrthoDB" id="9810066at2"/>
<evidence type="ECO:0000313" key="1">
    <source>
        <dbReference type="EMBL" id="RTR05953.1"/>
    </source>
</evidence>
<dbReference type="PANTHER" id="PTHR31299:SF0">
    <property type="entry name" value="ESTERASE, PUTATIVE (AFU_ORTHOLOGUE AFUA_1G05850)-RELATED"/>
    <property type="match status" value="1"/>
</dbReference>
<accession>A0A3S0JBY1</accession>